<dbReference type="EMBL" id="CP017157">
    <property type="protein sequence ID" value="AOP49299.1"/>
    <property type="molecule type" value="Genomic_DNA"/>
</dbReference>
<dbReference type="NCBIfam" id="NF041195">
    <property type="entry name" value="ScbA_BarX_GamBu"/>
    <property type="match status" value="1"/>
</dbReference>
<dbReference type="KEGG" id="slc:SL103_26350"/>
<evidence type="ECO:0000313" key="2">
    <source>
        <dbReference type="EMBL" id="AOP49299.1"/>
    </source>
</evidence>
<accession>A0A1D7VRC8</accession>
<gene>
    <name evidence="2" type="ORF">SL103_26350</name>
</gene>
<evidence type="ECO:0000313" key="3">
    <source>
        <dbReference type="Proteomes" id="UP000094094"/>
    </source>
</evidence>
<name>A0A1D7VRC8_9ACTN</name>
<evidence type="ECO:0000259" key="1">
    <source>
        <dbReference type="Pfam" id="PF03756"/>
    </source>
</evidence>
<dbReference type="GO" id="GO:0016740">
    <property type="term" value="F:transferase activity"/>
    <property type="evidence" value="ECO:0007669"/>
    <property type="project" value="InterPro"/>
</dbReference>
<keyword evidence="3" id="KW-1185">Reference proteome</keyword>
<proteinExistence type="predicted"/>
<organism evidence="2 3">
    <name type="scientific">Streptomyces lydicus</name>
    <dbReference type="NCBI Taxonomy" id="47763"/>
    <lineage>
        <taxon>Bacteria</taxon>
        <taxon>Bacillati</taxon>
        <taxon>Actinomycetota</taxon>
        <taxon>Actinomycetes</taxon>
        <taxon>Kitasatosporales</taxon>
        <taxon>Streptomycetaceae</taxon>
        <taxon>Streptomyces</taxon>
    </lineage>
</organism>
<dbReference type="AlphaFoldDB" id="A0A1D7VRC8"/>
<feature type="domain" description="A-factor biosynthesis hotdog" evidence="1">
    <location>
        <begin position="38"/>
        <end position="172"/>
    </location>
</feature>
<dbReference type="Pfam" id="PF03756">
    <property type="entry name" value="AfsA"/>
    <property type="match status" value="2"/>
</dbReference>
<dbReference type="InterPro" id="IPR005509">
    <property type="entry name" value="AfsA_hotdog_dom"/>
</dbReference>
<dbReference type="InterPro" id="IPR047757">
    <property type="entry name" value="AfsA-like"/>
</dbReference>
<sequence length="329" mass="36788">MASATLMPSWRDQRHDDRGRFADGNRPSALTTTVPREYVHRTAVSEVFLTNWRRGTADSWVVSAQWPRAHSFYGPVGGLHDPLLLIETMRQAGILLSHVAHRVPLDHPIIWQRVRYDLTPQALRAADEPAEVELHITDHDVLRRGKRLISARQHFRIRCDGADLATASLDYSCHSPAVYRRLRGKYSDLTLANAQRLPLPEPVTPRLVGRDRERDVVLSPTNRPDRWQLRVDTSHPVLFDHPVDHAPGMLMIEAVRQAAQAAAPGLTLPTAMECDFERYAELDAPCWVQARAADGPRPAAADGGRQIEVSVEQHGKPVTAARITSVPTS</sequence>
<reference evidence="2 3" key="1">
    <citation type="submission" date="2016-09" db="EMBL/GenBank/DDBJ databases">
        <title>Complete genome sequencing of Streptomyces lydicus 103 and metabolic pathways analysis of antibiotic biosynthesis.</title>
        <authorList>
            <person name="Jia N."/>
            <person name="Ding M.-Z."/>
            <person name="Gao F."/>
            <person name="Yuan Y.-J."/>
        </authorList>
    </citation>
    <scope>NUCLEOTIDE SEQUENCE [LARGE SCALE GENOMIC DNA]</scope>
    <source>
        <strain evidence="2 3">103</strain>
    </source>
</reference>
<protein>
    <submittedName>
        <fullName evidence="2">Transcriptional regulator</fullName>
    </submittedName>
</protein>
<dbReference type="Proteomes" id="UP000094094">
    <property type="component" value="Chromosome"/>
</dbReference>
<feature type="domain" description="A-factor biosynthesis hotdog" evidence="1">
    <location>
        <begin position="207"/>
        <end position="325"/>
    </location>
</feature>
<dbReference type="RefSeq" id="WP_069571411.1">
    <property type="nucleotide sequence ID" value="NZ_CP017157.1"/>
</dbReference>
<dbReference type="OrthoDB" id="7838374at2"/>